<evidence type="ECO:0000256" key="1">
    <source>
        <dbReference type="ARBA" id="ARBA00022801"/>
    </source>
</evidence>
<dbReference type="Proteomes" id="UP000319514">
    <property type="component" value="Unassembled WGS sequence"/>
</dbReference>
<keyword evidence="1" id="KW-0378">Hydrolase</keyword>
<dbReference type="EMBL" id="VFOQ01000001">
    <property type="protein sequence ID" value="TQL59409.1"/>
    <property type="molecule type" value="Genomic_DNA"/>
</dbReference>
<evidence type="ECO:0000313" key="5">
    <source>
        <dbReference type="Proteomes" id="UP000319514"/>
    </source>
</evidence>
<dbReference type="InterPro" id="IPR017850">
    <property type="entry name" value="Alkaline_phosphatase_core_sf"/>
</dbReference>
<dbReference type="RefSeq" id="WP_141787432.1">
    <property type="nucleotide sequence ID" value="NZ_BAAAKX010000013.1"/>
</dbReference>
<dbReference type="AlphaFoldDB" id="A0A542ZGI9"/>
<dbReference type="GO" id="GO:0042578">
    <property type="term" value="F:phosphoric ester hydrolase activity"/>
    <property type="evidence" value="ECO:0007669"/>
    <property type="project" value="UniProtKB-ARBA"/>
</dbReference>
<feature type="signal peptide" evidence="3">
    <location>
        <begin position="1"/>
        <end position="31"/>
    </location>
</feature>
<feature type="chain" id="PRO_5038904711" evidence="3">
    <location>
        <begin position="32"/>
        <end position="301"/>
    </location>
</feature>
<protein>
    <submittedName>
        <fullName evidence="4">Acid phosphatase</fullName>
    </submittedName>
</protein>
<dbReference type="PROSITE" id="PS51257">
    <property type="entry name" value="PROKAR_LIPOPROTEIN"/>
    <property type="match status" value="1"/>
</dbReference>
<keyword evidence="2" id="KW-0843">Virulence</keyword>
<reference evidence="4 5" key="1">
    <citation type="submission" date="2019-06" db="EMBL/GenBank/DDBJ databases">
        <title>Sequencing the genomes of 1000 actinobacteria strains.</title>
        <authorList>
            <person name="Klenk H.-P."/>
        </authorList>
    </citation>
    <scope>NUCLEOTIDE SEQUENCE [LARGE SCALE GENOMIC DNA]</scope>
    <source>
        <strain evidence="4 5">DSM 18082</strain>
    </source>
</reference>
<evidence type="ECO:0000313" key="4">
    <source>
        <dbReference type="EMBL" id="TQL59409.1"/>
    </source>
</evidence>
<dbReference type="OrthoDB" id="345880at2"/>
<gene>
    <name evidence="4" type="ORF">FB474_0763</name>
</gene>
<dbReference type="PANTHER" id="PTHR31956:SF1">
    <property type="entry name" value="NON-SPECIFIC PHOSPHOLIPASE C1"/>
    <property type="match status" value="1"/>
</dbReference>
<organism evidence="4 5">
    <name type="scientific">Oryzihumus leptocrescens</name>
    <dbReference type="NCBI Taxonomy" id="297536"/>
    <lineage>
        <taxon>Bacteria</taxon>
        <taxon>Bacillati</taxon>
        <taxon>Actinomycetota</taxon>
        <taxon>Actinomycetes</taxon>
        <taxon>Micrococcales</taxon>
        <taxon>Intrasporangiaceae</taxon>
        <taxon>Oryzihumus</taxon>
    </lineage>
</organism>
<proteinExistence type="predicted"/>
<comment type="caution">
    <text evidence="4">The sequence shown here is derived from an EMBL/GenBank/DDBJ whole genome shotgun (WGS) entry which is preliminary data.</text>
</comment>
<evidence type="ECO:0000256" key="2">
    <source>
        <dbReference type="ARBA" id="ARBA00023026"/>
    </source>
</evidence>
<sequence length="301" mass="31401">MTVAPRPVRAAATRTAALASLLAACAMPSAAGGVQHTTGVAERPAASAAAAGVPRPAHVVVVVMENHSYGQIIGASDAPFINGLARSGALLTQSYAVAHPSEPNYLALFSGSTQGLGDDSCPHTYTGANFGSRVLASGRRFVGYSEDLPATGFTGCDAGSYARRHNPWVNFTTVPAGANQPFSQWPANPAALPALAFVVPNVANDMHDGSIATGDHWLATHLGSYAAWARTHNSLLVLTWDEDDDNAANHVVTVVVGAGVRPGHYADHVNHYRVLRMLSDLLRVAPVGRAASEPPLTSIWM</sequence>
<name>A0A542ZGI9_9MICO</name>
<dbReference type="Pfam" id="PF04185">
    <property type="entry name" value="Phosphoesterase"/>
    <property type="match status" value="1"/>
</dbReference>
<dbReference type="PANTHER" id="PTHR31956">
    <property type="entry name" value="NON-SPECIFIC PHOSPHOLIPASE C4-RELATED"/>
    <property type="match status" value="1"/>
</dbReference>
<dbReference type="InterPro" id="IPR007312">
    <property type="entry name" value="Phosphoesterase"/>
</dbReference>
<keyword evidence="5" id="KW-1185">Reference proteome</keyword>
<keyword evidence="3" id="KW-0732">Signal</keyword>
<accession>A0A542ZGI9</accession>
<evidence type="ECO:0000256" key="3">
    <source>
        <dbReference type="SAM" id="SignalP"/>
    </source>
</evidence>
<dbReference type="Gene3D" id="3.40.720.10">
    <property type="entry name" value="Alkaline Phosphatase, subunit A"/>
    <property type="match status" value="1"/>
</dbReference>